<protein>
    <recommendedName>
        <fullName evidence="1">Glutamine amidotransferase domain-containing protein</fullName>
    </recommendedName>
</protein>
<dbReference type="InterPro" id="IPR044992">
    <property type="entry name" value="ChyE-like"/>
</dbReference>
<dbReference type="InterPro" id="IPR017926">
    <property type="entry name" value="GATASE"/>
</dbReference>
<dbReference type="EMBL" id="NQJF01000004">
    <property type="protein sequence ID" value="OYD25263.1"/>
    <property type="molecule type" value="Genomic_DNA"/>
</dbReference>
<dbReference type="OrthoDB" id="9813383at2"/>
<dbReference type="GO" id="GO:0005829">
    <property type="term" value="C:cytosol"/>
    <property type="evidence" value="ECO:0007669"/>
    <property type="project" value="TreeGrafter"/>
</dbReference>
<proteinExistence type="predicted"/>
<dbReference type="SUPFAM" id="SSF52317">
    <property type="entry name" value="Class I glutamine amidotransferase-like"/>
    <property type="match status" value="1"/>
</dbReference>
<dbReference type="CDD" id="cd01741">
    <property type="entry name" value="GATase1_1"/>
    <property type="match status" value="1"/>
</dbReference>
<dbReference type="Proteomes" id="UP000243640">
    <property type="component" value="Unassembled WGS sequence"/>
</dbReference>
<dbReference type="PROSITE" id="PS51273">
    <property type="entry name" value="GATASE_TYPE_1"/>
    <property type="match status" value="1"/>
</dbReference>
<dbReference type="InterPro" id="IPR029062">
    <property type="entry name" value="Class_I_gatase-like"/>
</dbReference>
<gene>
    <name evidence="2" type="ORF">B6S09_06185</name>
</gene>
<organism evidence="2 3">
    <name type="scientific">Oceanimonas baumannii</name>
    <dbReference type="NCBI Taxonomy" id="129578"/>
    <lineage>
        <taxon>Bacteria</taxon>
        <taxon>Pseudomonadati</taxon>
        <taxon>Pseudomonadota</taxon>
        <taxon>Gammaproteobacteria</taxon>
        <taxon>Aeromonadales</taxon>
        <taxon>Aeromonadaceae</taxon>
        <taxon>Oceanimonas</taxon>
    </lineage>
</organism>
<dbReference type="PANTHER" id="PTHR42695">
    <property type="entry name" value="GLUTAMINE AMIDOTRANSFERASE YLR126C-RELATED"/>
    <property type="match status" value="1"/>
</dbReference>
<evidence type="ECO:0000313" key="2">
    <source>
        <dbReference type="EMBL" id="OYD25263.1"/>
    </source>
</evidence>
<feature type="domain" description="Glutamine amidotransferase" evidence="1">
    <location>
        <begin position="54"/>
        <end position="186"/>
    </location>
</feature>
<comment type="caution">
    <text evidence="2">The sequence shown here is derived from an EMBL/GenBank/DDBJ whole genome shotgun (WGS) entry which is preliminary data.</text>
</comment>
<reference evidence="2 3" key="1">
    <citation type="submission" date="2017-08" db="EMBL/GenBank/DDBJ databases">
        <title>Draft Genome Sequence of the Marine Bacterium Oceanimonas baumannii ATCC 700832.</title>
        <authorList>
            <person name="Mcclelland W.D."/>
            <person name="Brennan M.A."/>
            <person name="Trachtenberg A.M."/>
            <person name="Maclea K.S."/>
        </authorList>
    </citation>
    <scope>NUCLEOTIDE SEQUENCE [LARGE SCALE GENOMIC DNA]</scope>
    <source>
        <strain evidence="2 3">ATCC 700832</strain>
    </source>
</reference>
<accession>A0A235CL22</accession>
<dbReference type="Gene3D" id="3.40.50.880">
    <property type="match status" value="1"/>
</dbReference>
<evidence type="ECO:0000259" key="1">
    <source>
        <dbReference type="Pfam" id="PF00117"/>
    </source>
</evidence>
<sequence>MMQLGLLLCDHIDQGFRCTGGDYPELFLARIREVVPEAQLTVFDAEAGELPAPDTRMDGWIISGSRHDAFGDYLWLTRLKTRVAGLLAEGQAVAGVCFGHQLLALMHGGKVGRAPAGWGIGGHHYRWQSHRHPLPDYRLLVSHQDQVLCLPEGSRLVAGSAFCPHAAFTLGERVMGVQGHPEFTPDYARFLIEQRRERFDEPLYRQALDSLSAPHDGAAVMGLILDFLRGRPWPAPKE</sequence>
<dbReference type="AlphaFoldDB" id="A0A235CL22"/>
<name>A0A235CL22_9GAMM</name>
<dbReference type="RefSeq" id="WP_094277631.1">
    <property type="nucleotide sequence ID" value="NZ_JBLWZI010000003.1"/>
</dbReference>
<dbReference type="Pfam" id="PF00117">
    <property type="entry name" value="GATase"/>
    <property type="match status" value="1"/>
</dbReference>
<dbReference type="PANTHER" id="PTHR42695:SF5">
    <property type="entry name" value="GLUTAMINE AMIDOTRANSFERASE YLR126C-RELATED"/>
    <property type="match status" value="1"/>
</dbReference>
<evidence type="ECO:0000313" key="3">
    <source>
        <dbReference type="Proteomes" id="UP000243640"/>
    </source>
</evidence>